<dbReference type="InterPro" id="IPR023365">
    <property type="entry name" value="Sortase_dom-sf"/>
</dbReference>
<organism evidence="3 4">
    <name type="scientific">Thermoleophilum album</name>
    <dbReference type="NCBI Taxonomy" id="29539"/>
    <lineage>
        <taxon>Bacteria</taxon>
        <taxon>Bacillati</taxon>
        <taxon>Actinomycetota</taxon>
        <taxon>Thermoleophilia</taxon>
        <taxon>Thermoleophilales</taxon>
        <taxon>Thermoleophilaceae</taxon>
        <taxon>Thermoleophilum</taxon>
    </lineage>
</organism>
<dbReference type="AlphaFoldDB" id="A0A1H6G046"/>
<dbReference type="InterPro" id="IPR042003">
    <property type="entry name" value="Sortase_E"/>
</dbReference>
<dbReference type="SUPFAM" id="SSF63817">
    <property type="entry name" value="Sortase"/>
    <property type="match status" value="1"/>
</dbReference>
<feature type="active site" description="Acyl-thioester intermediate" evidence="2">
    <location>
        <position position="165"/>
    </location>
</feature>
<feature type="active site" description="Proton donor/acceptor" evidence="2">
    <location>
        <position position="105"/>
    </location>
</feature>
<dbReference type="CDD" id="cd05830">
    <property type="entry name" value="Sortase_E"/>
    <property type="match status" value="1"/>
</dbReference>
<accession>A0A1H6G046</accession>
<dbReference type="Pfam" id="PF04203">
    <property type="entry name" value="Sortase"/>
    <property type="match status" value="1"/>
</dbReference>
<evidence type="ECO:0000256" key="1">
    <source>
        <dbReference type="ARBA" id="ARBA00022801"/>
    </source>
</evidence>
<dbReference type="GO" id="GO:0016787">
    <property type="term" value="F:hydrolase activity"/>
    <property type="evidence" value="ECO:0007669"/>
    <property type="project" value="UniProtKB-KW"/>
</dbReference>
<dbReference type="InterPro" id="IPR005754">
    <property type="entry name" value="Sortase"/>
</dbReference>
<evidence type="ECO:0000313" key="3">
    <source>
        <dbReference type="EMBL" id="SEH15653.1"/>
    </source>
</evidence>
<proteinExistence type="predicted"/>
<dbReference type="Proteomes" id="UP000222056">
    <property type="component" value="Unassembled WGS sequence"/>
</dbReference>
<dbReference type="STRING" id="29539.SAMN02745716_2020"/>
<protein>
    <submittedName>
        <fullName evidence="3">Sortase family protein</fullName>
    </submittedName>
</protein>
<dbReference type="NCBIfam" id="TIGR01076">
    <property type="entry name" value="sortase_fam"/>
    <property type="match status" value="1"/>
</dbReference>
<reference evidence="4" key="1">
    <citation type="submission" date="2016-10" db="EMBL/GenBank/DDBJ databases">
        <authorList>
            <person name="Varghese N."/>
            <person name="Submissions S."/>
        </authorList>
    </citation>
    <scope>NUCLEOTIDE SEQUENCE [LARGE SCALE GENOMIC DNA]</scope>
    <source>
        <strain evidence="4">ATCC 35263</strain>
    </source>
</reference>
<evidence type="ECO:0000313" key="4">
    <source>
        <dbReference type="Proteomes" id="UP000222056"/>
    </source>
</evidence>
<gene>
    <name evidence="3" type="ORF">SAMN02745716_2020</name>
</gene>
<dbReference type="EMBL" id="FNWJ01000002">
    <property type="protein sequence ID" value="SEH15653.1"/>
    <property type="molecule type" value="Genomic_DNA"/>
</dbReference>
<name>A0A1H6G046_THEAL</name>
<sequence>MITSGCLLLADAVVTVVWQEPISAVLAAREQQTLERQLRDPRVVRRVIARRPLPGDAIGRIRFPSLGEAHWVVEGTGLDDLRKGPGHYPETALPGRGRTVAIAGHRTTHGAPFRHLDSLRRGQRVIVDMPYGTFVYRVQRTQIVDPDAFWILRNVGYERLVLSACHPLYSAAQRIVVFARLVARRPPVIKQQGR</sequence>
<keyword evidence="1" id="KW-0378">Hydrolase</keyword>
<keyword evidence="4" id="KW-1185">Reference proteome</keyword>
<dbReference type="Gene3D" id="2.40.260.10">
    <property type="entry name" value="Sortase"/>
    <property type="match status" value="1"/>
</dbReference>
<evidence type="ECO:0000256" key="2">
    <source>
        <dbReference type="PIRSR" id="PIRSR605754-1"/>
    </source>
</evidence>